<dbReference type="RefSeq" id="WP_420904454.1">
    <property type="nucleotide sequence ID" value="NZ_BAAFGK010000004.1"/>
</dbReference>
<proteinExistence type="predicted"/>
<dbReference type="NCBIfam" id="TIGR04111">
    <property type="entry name" value="BcepMu_gp16"/>
    <property type="match status" value="1"/>
</dbReference>
<evidence type="ECO:0000313" key="1">
    <source>
        <dbReference type="EMBL" id="GAB0056733.1"/>
    </source>
</evidence>
<keyword evidence="2" id="KW-1185">Reference proteome</keyword>
<evidence type="ECO:0000313" key="2">
    <source>
        <dbReference type="Proteomes" id="UP001628193"/>
    </source>
</evidence>
<name>A0ABQ0C768_9PROT</name>
<accession>A0ABQ0C768</accession>
<gene>
    <name evidence="1" type="ORF">SIID45300_01044</name>
</gene>
<sequence>MPDNPDLKEIKERNFRARGLTVKSWASMNGFPVEAVYRVLNGQLKANFGRAHQIAVALGMKSVAA</sequence>
<protein>
    <recommendedName>
        <fullName evidence="3">DNA-binding protein</fullName>
    </recommendedName>
</protein>
<dbReference type="EMBL" id="BAAFGK010000004">
    <property type="protein sequence ID" value="GAB0056733.1"/>
    <property type="molecule type" value="Genomic_DNA"/>
</dbReference>
<dbReference type="Proteomes" id="UP001628193">
    <property type="component" value="Unassembled WGS sequence"/>
</dbReference>
<comment type="caution">
    <text evidence="1">The sequence shown here is derived from an EMBL/GenBank/DDBJ whole genome shotgun (WGS) entry which is preliminary data.</text>
</comment>
<evidence type="ECO:0008006" key="3">
    <source>
        <dbReference type="Google" id="ProtNLM"/>
    </source>
</evidence>
<dbReference type="InterPro" id="IPR026365">
    <property type="entry name" value="BcepMu_gp16"/>
</dbReference>
<organism evidence="1 2">
    <name type="scientific">Candidatus Magnetaquiglobus chichijimensis</name>
    <dbReference type="NCBI Taxonomy" id="3141448"/>
    <lineage>
        <taxon>Bacteria</taxon>
        <taxon>Pseudomonadati</taxon>
        <taxon>Pseudomonadota</taxon>
        <taxon>Magnetococcia</taxon>
        <taxon>Magnetococcales</taxon>
        <taxon>Candidatus Magnetaquicoccaceae</taxon>
        <taxon>Candidatus Magnetaquiglobus</taxon>
    </lineage>
</organism>
<reference evidence="1 2" key="1">
    <citation type="submission" date="2024-09" db="EMBL/GenBank/DDBJ databases">
        <title>Draft genome sequence of Candidatus Magnetaquicoccaceae bacterium FCR-1.</title>
        <authorList>
            <person name="Shimoshige H."/>
            <person name="Shimamura S."/>
            <person name="Taoka A."/>
            <person name="Kobayashi H."/>
            <person name="Maekawa T."/>
        </authorList>
    </citation>
    <scope>NUCLEOTIDE SEQUENCE [LARGE SCALE GENOMIC DNA]</scope>
    <source>
        <strain evidence="1 2">FCR-1</strain>
    </source>
</reference>